<accession>A0ABQ7SCL8</accession>
<dbReference type="InterPro" id="IPR042099">
    <property type="entry name" value="ANL_N_sf"/>
</dbReference>
<dbReference type="PANTHER" id="PTHR43272:SF83">
    <property type="entry name" value="ACYL-COA SYNTHETASE LONG-CHAIN, ISOFORM J"/>
    <property type="match status" value="1"/>
</dbReference>
<dbReference type="PROSITE" id="PS00455">
    <property type="entry name" value="AMP_BINDING"/>
    <property type="match status" value="1"/>
</dbReference>
<evidence type="ECO:0000259" key="9">
    <source>
        <dbReference type="Pfam" id="PF00501"/>
    </source>
</evidence>
<feature type="compositionally biased region" description="Polar residues" evidence="8">
    <location>
        <begin position="707"/>
        <end position="716"/>
    </location>
</feature>
<keyword evidence="5" id="KW-0067">ATP-binding</keyword>
<dbReference type="EC" id="6.2.1.3" evidence="6"/>
<evidence type="ECO:0000256" key="5">
    <source>
        <dbReference type="ARBA" id="ARBA00022840"/>
    </source>
</evidence>
<dbReference type="EMBL" id="JAIFTH010000025">
    <property type="protein sequence ID" value="KAG9511166.1"/>
    <property type="molecule type" value="Genomic_DNA"/>
</dbReference>
<evidence type="ECO:0000256" key="6">
    <source>
        <dbReference type="ARBA" id="ARBA00026121"/>
    </source>
</evidence>
<proteinExistence type="inferred from homology"/>
<gene>
    <name evidence="10" type="primary">Acsl3</name>
    <name evidence="10" type="ORF">GZH46_00275</name>
</gene>
<feature type="domain" description="AMP-dependent synthetase/ligase" evidence="9">
    <location>
        <begin position="198"/>
        <end position="587"/>
    </location>
</feature>
<keyword evidence="4" id="KW-0276">Fatty acid metabolism</keyword>
<organism evidence="10 11">
    <name type="scientific">Fragariocoptes setiger</name>
    <dbReference type="NCBI Taxonomy" id="1670756"/>
    <lineage>
        <taxon>Eukaryota</taxon>
        <taxon>Metazoa</taxon>
        <taxon>Ecdysozoa</taxon>
        <taxon>Arthropoda</taxon>
        <taxon>Chelicerata</taxon>
        <taxon>Arachnida</taxon>
        <taxon>Acari</taxon>
        <taxon>Acariformes</taxon>
        <taxon>Trombidiformes</taxon>
        <taxon>Prostigmata</taxon>
        <taxon>Eupodina</taxon>
        <taxon>Eriophyoidea</taxon>
        <taxon>Phytoptidae</taxon>
        <taxon>Fragariocoptes</taxon>
    </lineage>
</organism>
<evidence type="ECO:0000313" key="10">
    <source>
        <dbReference type="EMBL" id="KAG9511166.1"/>
    </source>
</evidence>
<feature type="region of interest" description="Disordered" evidence="8">
    <location>
        <begin position="707"/>
        <end position="731"/>
    </location>
</feature>
<evidence type="ECO:0000256" key="1">
    <source>
        <dbReference type="ARBA" id="ARBA00006432"/>
    </source>
</evidence>
<dbReference type="Gene3D" id="3.40.50.12780">
    <property type="entry name" value="N-terminal domain of ligase-like"/>
    <property type="match status" value="1"/>
</dbReference>
<keyword evidence="3" id="KW-0547">Nucleotide-binding</keyword>
<comment type="caution">
    <text evidence="10">The sequence shown here is derived from an EMBL/GenBank/DDBJ whole genome shotgun (WGS) entry which is preliminary data.</text>
</comment>
<comment type="similarity">
    <text evidence="1">Belongs to the ATP-dependent AMP-binding enzyme family.</text>
</comment>
<evidence type="ECO:0000256" key="8">
    <source>
        <dbReference type="SAM" id="MobiDB-lite"/>
    </source>
</evidence>
<evidence type="ECO:0000256" key="2">
    <source>
        <dbReference type="ARBA" id="ARBA00022598"/>
    </source>
</evidence>
<dbReference type="Pfam" id="PF00501">
    <property type="entry name" value="AMP-binding"/>
    <property type="match status" value="1"/>
</dbReference>
<dbReference type="PANTHER" id="PTHR43272">
    <property type="entry name" value="LONG-CHAIN-FATTY-ACID--COA LIGASE"/>
    <property type="match status" value="1"/>
</dbReference>
<dbReference type="SUPFAM" id="SSF56801">
    <property type="entry name" value="Acetyl-CoA synthetase-like"/>
    <property type="match status" value="1"/>
</dbReference>
<sequence length="830" mass="93808">MANTTDNDRNHSKSPRRGKHNELASVKLIRWFVNVYDVVTLPIYYLVQQPWKVRTMAYRQRAKQINHNTWVNVSNDSNNINMSQVSTLDDLFRQSVKDYAPKACLGYRKILAVEKKPKQSSMTDQSTGRARPPQDRYVLDDDYTWLTYEQVDQMVQQLSVGLLYLAGESPFGRKYEADQHPIPGEHDDYPHSDDAINSRIIIVADTCMQWFLLAHACFRINVTVVTAYTTLDDAAISHSINQTEARTIVVSQKFASRLQKILRETRSIETVIVLDDPLPGERDVTHSIANMDIECQTTGTIRRVNATNFNQLLAEGQRHMEMAQKAGTIIEHDRPKPMNIAFLMYTSGSTGLSKGVMLSHKNIVYTALSFSGPGDLSSADRYIGYLPLGIFLRNGATIAYSSHLTLTDFSPAIKRGQRGDATLFKPTIVAAVPLILERMKIQISNLIESKGAFWHQLYDYVIEYKRYWLERCYTTPIMDRLLCSSFRNILGGQVRAICSGGAALPKDTHEYLRHVMNTLIVQGYGTTETSAAASFSDIHDTRYDVSGPPYPMVELKLEDWDDYKVTDKPYPRGEIIIGGQPVSMGYYKLDEQTRESFFMDPVTKTRYFRTGDIGQMYPDGVLQIIDRKKDIVKPLSGEYISLVQVESVLKTALIVDNVCVHCSPYSNNIVALIVPNLIELKKLVVQLIADNKLSAADVSSNSQITTSLVKQQQQNADNESTFNNNSDTDTNNADNNVVESLHEQSIDLTRATTNETVVSRVLEILTKVCTTKSLKRSHIPARIRIVCDEWTAESGLLTASFKIRRRQIQQFYAQDILEMYQSMGVKISSV</sequence>
<protein>
    <recommendedName>
        <fullName evidence="6">long-chain-fatty-acid--CoA ligase</fullName>
        <ecNumber evidence="6">6.2.1.3</ecNumber>
    </recommendedName>
</protein>
<feature type="compositionally biased region" description="Low complexity" evidence="8">
    <location>
        <begin position="717"/>
        <end position="731"/>
    </location>
</feature>
<reference evidence="10 11" key="1">
    <citation type="submission" date="2020-10" db="EMBL/GenBank/DDBJ databases">
        <authorList>
            <person name="Klimov P.B."/>
            <person name="Dyachkov S.M."/>
            <person name="Chetverikov P.E."/>
        </authorList>
    </citation>
    <scope>NUCLEOTIDE SEQUENCE [LARGE SCALE GENOMIC DNA]</scope>
    <source>
        <strain evidence="10">BMOC 18-1129-001#AD2665</strain>
        <tissue evidence="10">Entire mites</tissue>
    </source>
</reference>
<dbReference type="InterPro" id="IPR020845">
    <property type="entry name" value="AMP-binding_CS"/>
</dbReference>
<keyword evidence="2 10" id="KW-0436">Ligase</keyword>
<keyword evidence="11" id="KW-1185">Reference proteome</keyword>
<evidence type="ECO:0000256" key="7">
    <source>
        <dbReference type="ARBA" id="ARBA00036813"/>
    </source>
</evidence>
<comment type="catalytic activity">
    <reaction evidence="7">
        <text>a long-chain fatty acid + ATP + CoA = a long-chain fatty acyl-CoA + AMP + diphosphate</text>
        <dbReference type="Rhea" id="RHEA:15421"/>
        <dbReference type="ChEBI" id="CHEBI:30616"/>
        <dbReference type="ChEBI" id="CHEBI:33019"/>
        <dbReference type="ChEBI" id="CHEBI:57287"/>
        <dbReference type="ChEBI" id="CHEBI:57560"/>
        <dbReference type="ChEBI" id="CHEBI:83139"/>
        <dbReference type="ChEBI" id="CHEBI:456215"/>
        <dbReference type="EC" id="6.2.1.3"/>
    </reaction>
</comment>
<dbReference type="Proteomes" id="UP000825002">
    <property type="component" value="Unassembled WGS sequence"/>
</dbReference>
<evidence type="ECO:0000256" key="4">
    <source>
        <dbReference type="ARBA" id="ARBA00022832"/>
    </source>
</evidence>
<evidence type="ECO:0000256" key="3">
    <source>
        <dbReference type="ARBA" id="ARBA00022741"/>
    </source>
</evidence>
<dbReference type="GO" id="GO:0016874">
    <property type="term" value="F:ligase activity"/>
    <property type="evidence" value="ECO:0007669"/>
    <property type="project" value="UniProtKB-KW"/>
</dbReference>
<keyword evidence="4" id="KW-0443">Lipid metabolism</keyword>
<dbReference type="InterPro" id="IPR000873">
    <property type="entry name" value="AMP-dep_synth/lig_dom"/>
</dbReference>
<name>A0ABQ7SCL8_9ACAR</name>
<evidence type="ECO:0000313" key="11">
    <source>
        <dbReference type="Proteomes" id="UP000825002"/>
    </source>
</evidence>